<dbReference type="EMBL" id="JAAGNX010000001">
    <property type="protein sequence ID" value="NDV61352.1"/>
    <property type="molecule type" value="Genomic_DNA"/>
</dbReference>
<feature type="transmembrane region" description="Helical" evidence="9">
    <location>
        <begin position="521"/>
        <end position="543"/>
    </location>
</feature>
<evidence type="ECO:0000256" key="8">
    <source>
        <dbReference type="ARBA" id="ARBA00023136"/>
    </source>
</evidence>
<dbReference type="Gene3D" id="1.10.3720.10">
    <property type="entry name" value="MetI-like"/>
    <property type="match status" value="1"/>
</dbReference>
<feature type="transmembrane region" description="Helical" evidence="9">
    <location>
        <begin position="20"/>
        <end position="45"/>
    </location>
</feature>
<dbReference type="NCBIfam" id="TIGR00974">
    <property type="entry name" value="3a0107s02c"/>
    <property type="match status" value="1"/>
</dbReference>
<sequence length="556" mass="61744">MEETNPAKTRPVDDRPKGEALVWLSSAGLAMGVLMVVCLMGLIFWEGITVFWPKKVAEITLREDSAFRIGDSNKIAGPIIKKQTSLKREVEEWQLFTGNKDVYGGMFKYIDAGDIEKIEYPASVVVAERMEYGNAIFYPVALKTVAGEEIRADEDIFWQAFEMEISNVRERFKEINQLEKKEIGSINQKVNRLKLQRRHLERQEADGGDVDPAQYSKIETQLKTLEEEFQVLAAEARELRNLQEAGQVEYRLPTGQLRSQAIGNILGAYRPNEMTFAAKVSYFFKHIWAFLSERPREANTEGGIFPAIFGTFVMTVLMSAAVMPFGVIAAIYLREYAKQGPFVQSVRIAVNNLAGVPSIVYGVFGLGFFVYFVGGSIDQLFFSDRLPTATFGTGGILWASLTLALMTVPVVVVSTEEALAAVPRGAREASLACGASKWQTIQRIVLPASAPGILTGLILAMARGAGEVAPLMIVGVVKLAPSLPIDGQFPFFHFERKFMHLGFHIYDLGFQSPDSEAARPMVFATTFLLILLVIVLNLGAVLIRNHLRKKFKTSTF</sequence>
<evidence type="ECO:0000256" key="10">
    <source>
        <dbReference type="SAM" id="Coils"/>
    </source>
</evidence>
<dbReference type="RefSeq" id="WP_163962207.1">
    <property type="nucleotide sequence ID" value="NZ_JAAGNX010000001.1"/>
</dbReference>
<evidence type="ECO:0000259" key="11">
    <source>
        <dbReference type="PROSITE" id="PS50928"/>
    </source>
</evidence>
<dbReference type="GO" id="GO:0005886">
    <property type="term" value="C:plasma membrane"/>
    <property type="evidence" value="ECO:0007669"/>
    <property type="project" value="UniProtKB-SubCell"/>
</dbReference>
<feature type="transmembrane region" description="Helical" evidence="9">
    <location>
        <begin position="304"/>
        <end position="333"/>
    </location>
</feature>
<dbReference type="GO" id="GO:0005315">
    <property type="term" value="F:phosphate transmembrane transporter activity"/>
    <property type="evidence" value="ECO:0007669"/>
    <property type="project" value="InterPro"/>
</dbReference>
<keyword evidence="6 9" id="KW-0812">Transmembrane</keyword>
<dbReference type="InterPro" id="IPR035906">
    <property type="entry name" value="MetI-like_sf"/>
</dbReference>
<comment type="caution">
    <text evidence="9">Lacks conserved residue(s) required for the propagation of feature annotation.</text>
</comment>
<protein>
    <recommendedName>
        <fullName evidence="3 9">Phosphate transport system permease protein PstA</fullName>
    </recommendedName>
</protein>
<keyword evidence="4" id="KW-0813">Transport</keyword>
<evidence type="ECO:0000256" key="2">
    <source>
        <dbReference type="ARBA" id="ARBA00007069"/>
    </source>
</evidence>
<feature type="coiled-coil region" evidence="10">
    <location>
        <begin position="183"/>
        <end position="245"/>
    </location>
</feature>
<comment type="subcellular location">
    <subcellularLocation>
        <location evidence="1 9">Cell membrane</location>
        <topology evidence="1 9">Multi-pass membrane protein</topology>
    </subcellularLocation>
</comment>
<reference evidence="12 13" key="1">
    <citation type="submission" date="2020-02" db="EMBL/GenBank/DDBJ databases">
        <title>Albibacoteraceae fam. nov., the first described family within the subdivision 4 Verrucomicrobia.</title>
        <authorList>
            <person name="Xi F."/>
        </authorList>
    </citation>
    <scope>NUCLEOTIDE SEQUENCE [LARGE SCALE GENOMIC DNA]</scope>
    <source>
        <strain evidence="12 13">CK1056</strain>
    </source>
</reference>
<dbReference type="Pfam" id="PF00528">
    <property type="entry name" value="BPD_transp_1"/>
    <property type="match status" value="1"/>
</dbReference>
<organism evidence="12 13">
    <name type="scientific">Oceanipulchritudo coccoides</name>
    <dbReference type="NCBI Taxonomy" id="2706888"/>
    <lineage>
        <taxon>Bacteria</taxon>
        <taxon>Pseudomonadati</taxon>
        <taxon>Verrucomicrobiota</taxon>
        <taxon>Opitutia</taxon>
        <taxon>Puniceicoccales</taxon>
        <taxon>Oceanipulchritudinaceae</taxon>
        <taxon>Oceanipulchritudo</taxon>
    </lineage>
</organism>
<gene>
    <name evidence="12" type="primary">pstA</name>
    <name evidence="12" type="ORF">G0Q06_02680</name>
</gene>
<evidence type="ECO:0000256" key="4">
    <source>
        <dbReference type="ARBA" id="ARBA00022448"/>
    </source>
</evidence>
<dbReference type="SUPFAM" id="SSF161098">
    <property type="entry name" value="MetI-like"/>
    <property type="match status" value="1"/>
</dbReference>
<keyword evidence="7 9" id="KW-1133">Transmembrane helix</keyword>
<dbReference type="InterPro" id="IPR005672">
    <property type="entry name" value="Phosphate_PstA"/>
</dbReference>
<keyword evidence="13" id="KW-1185">Reference proteome</keyword>
<evidence type="ECO:0000313" key="12">
    <source>
        <dbReference type="EMBL" id="NDV61352.1"/>
    </source>
</evidence>
<feature type="transmembrane region" description="Helical" evidence="9">
    <location>
        <begin position="395"/>
        <end position="414"/>
    </location>
</feature>
<dbReference type="PANTHER" id="PTHR43470">
    <property type="entry name" value="PHOSPHATE TRANSPORT SYSTEM PERMEASE PROTEIN PSTA-RELATED"/>
    <property type="match status" value="1"/>
</dbReference>
<evidence type="ECO:0000256" key="1">
    <source>
        <dbReference type="ARBA" id="ARBA00004651"/>
    </source>
</evidence>
<evidence type="ECO:0000256" key="6">
    <source>
        <dbReference type="ARBA" id="ARBA00022692"/>
    </source>
</evidence>
<accession>A0A6B2LYW4</accession>
<dbReference type="CDD" id="cd06261">
    <property type="entry name" value="TM_PBP2"/>
    <property type="match status" value="1"/>
</dbReference>
<comment type="caution">
    <text evidence="12">The sequence shown here is derived from an EMBL/GenBank/DDBJ whole genome shotgun (WGS) entry which is preliminary data.</text>
</comment>
<keyword evidence="5 9" id="KW-1003">Cell membrane</keyword>
<dbReference type="Proteomes" id="UP000478417">
    <property type="component" value="Unassembled WGS sequence"/>
</dbReference>
<evidence type="ECO:0000256" key="3">
    <source>
        <dbReference type="ARBA" id="ARBA00016864"/>
    </source>
</evidence>
<feature type="transmembrane region" description="Helical" evidence="9">
    <location>
        <begin position="353"/>
        <end position="374"/>
    </location>
</feature>
<dbReference type="GO" id="GO:0035435">
    <property type="term" value="P:phosphate ion transmembrane transport"/>
    <property type="evidence" value="ECO:0007669"/>
    <property type="project" value="InterPro"/>
</dbReference>
<dbReference type="PROSITE" id="PS50928">
    <property type="entry name" value="ABC_TM1"/>
    <property type="match status" value="1"/>
</dbReference>
<evidence type="ECO:0000256" key="7">
    <source>
        <dbReference type="ARBA" id="ARBA00022989"/>
    </source>
</evidence>
<keyword evidence="10" id="KW-0175">Coiled coil</keyword>
<name>A0A6B2LYW4_9BACT</name>
<dbReference type="PANTHER" id="PTHR43470:SF6">
    <property type="entry name" value="PHOSPHATE TRANSPORT SYSTEM PERMEASE PROTEIN PSTA"/>
    <property type="match status" value="1"/>
</dbReference>
<comment type="similarity">
    <text evidence="2 9">Belongs to the binding-protein-dependent transport system permease family. CysTW subfamily.</text>
</comment>
<dbReference type="AlphaFoldDB" id="A0A6B2LYW4"/>
<evidence type="ECO:0000313" key="13">
    <source>
        <dbReference type="Proteomes" id="UP000478417"/>
    </source>
</evidence>
<evidence type="ECO:0000256" key="5">
    <source>
        <dbReference type="ARBA" id="ARBA00022475"/>
    </source>
</evidence>
<feature type="domain" description="ABC transmembrane type-1" evidence="11">
    <location>
        <begin position="308"/>
        <end position="540"/>
    </location>
</feature>
<keyword evidence="8 9" id="KW-0472">Membrane</keyword>
<evidence type="ECO:0000256" key="9">
    <source>
        <dbReference type="RuleBase" id="RU363043"/>
    </source>
</evidence>
<dbReference type="InterPro" id="IPR000515">
    <property type="entry name" value="MetI-like"/>
</dbReference>
<proteinExistence type="inferred from homology"/>